<name>A0A2U1Q8F4_ARTAN</name>
<organism evidence="2 3">
    <name type="scientific">Artemisia annua</name>
    <name type="common">Sweet wormwood</name>
    <dbReference type="NCBI Taxonomy" id="35608"/>
    <lineage>
        <taxon>Eukaryota</taxon>
        <taxon>Viridiplantae</taxon>
        <taxon>Streptophyta</taxon>
        <taxon>Embryophyta</taxon>
        <taxon>Tracheophyta</taxon>
        <taxon>Spermatophyta</taxon>
        <taxon>Magnoliopsida</taxon>
        <taxon>eudicotyledons</taxon>
        <taxon>Gunneridae</taxon>
        <taxon>Pentapetalae</taxon>
        <taxon>asterids</taxon>
        <taxon>campanulids</taxon>
        <taxon>Asterales</taxon>
        <taxon>Asteraceae</taxon>
        <taxon>Asteroideae</taxon>
        <taxon>Anthemideae</taxon>
        <taxon>Artemisiinae</taxon>
        <taxon>Artemisia</taxon>
    </lineage>
</organism>
<dbReference type="AlphaFoldDB" id="A0A2U1Q8F4"/>
<accession>A0A2U1Q8F4</accession>
<gene>
    <name evidence="2" type="ORF">CTI12_AA017510</name>
</gene>
<evidence type="ECO:0000313" key="2">
    <source>
        <dbReference type="EMBL" id="PWA94253.1"/>
    </source>
</evidence>
<reference evidence="2 3" key="1">
    <citation type="journal article" date="2018" name="Mol. Plant">
        <title>The genome of Artemisia annua provides insight into the evolution of Asteraceae family and artemisinin biosynthesis.</title>
        <authorList>
            <person name="Shen Q."/>
            <person name="Zhang L."/>
            <person name="Liao Z."/>
            <person name="Wang S."/>
            <person name="Yan T."/>
            <person name="Shi P."/>
            <person name="Liu M."/>
            <person name="Fu X."/>
            <person name="Pan Q."/>
            <person name="Wang Y."/>
            <person name="Lv Z."/>
            <person name="Lu X."/>
            <person name="Zhang F."/>
            <person name="Jiang W."/>
            <person name="Ma Y."/>
            <person name="Chen M."/>
            <person name="Hao X."/>
            <person name="Li L."/>
            <person name="Tang Y."/>
            <person name="Lv G."/>
            <person name="Zhou Y."/>
            <person name="Sun X."/>
            <person name="Brodelius P.E."/>
            <person name="Rose J.K.C."/>
            <person name="Tang K."/>
        </authorList>
    </citation>
    <scope>NUCLEOTIDE SEQUENCE [LARGE SCALE GENOMIC DNA]</scope>
    <source>
        <strain evidence="3">cv. Huhao1</strain>
        <tissue evidence="2">Leaf</tissue>
    </source>
</reference>
<dbReference type="EMBL" id="PKPP01000326">
    <property type="protein sequence ID" value="PWA94253.1"/>
    <property type="molecule type" value="Genomic_DNA"/>
</dbReference>
<dbReference type="Proteomes" id="UP000245207">
    <property type="component" value="Unassembled WGS sequence"/>
</dbReference>
<protein>
    <recommendedName>
        <fullName evidence="4">Helitron helicase-like domain-containing protein</fullName>
    </recommendedName>
</protein>
<feature type="region of interest" description="Disordered" evidence="1">
    <location>
        <begin position="150"/>
        <end position="170"/>
    </location>
</feature>
<proteinExistence type="predicted"/>
<dbReference type="PANTHER" id="PTHR45786">
    <property type="entry name" value="DNA BINDING PROTEIN-LIKE"/>
    <property type="match status" value="1"/>
</dbReference>
<evidence type="ECO:0008006" key="4">
    <source>
        <dbReference type="Google" id="ProtNLM"/>
    </source>
</evidence>
<dbReference type="OrthoDB" id="1722452at2759"/>
<comment type="caution">
    <text evidence="2">The sequence shown here is derived from an EMBL/GenBank/DDBJ whole genome shotgun (WGS) entry which is preliminary data.</text>
</comment>
<keyword evidence="3" id="KW-1185">Reference proteome</keyword>
<evidence type="ECO:0000313" key="3">
    <source>
        <dbReference type="Proteomes" id="UP000245207"/>
    </source>
</evidence>
<sequence length="380" mass="41254">MAKDMPMDGLHSLACDSAPNCQPATSVSDGVWGGGPMSNVVLTAALESPAPVLETPSHAAQQVRVTPVQSMMPAHVNAVSQLPAQAITVDGLVLTFIAANIMPDPFRCDGSRLTSEGSAAVPTQLFNNRIPEYAPMVLDFSAGEVVQNHVPAESSSNGQPTLPRARMPTRRRSHARGMRASFNRQHAQAGHSHVEDVNAALAQGPLAPPERAPLDYNRFGSCDKVCQHCAALFWLEEKRTGMPAYAAPQYQRCCAGGRVVLRAYGEYPAYIVDIVEGLIQFLNQKNTLVRLFHTARDKLQEADIPEFQIRLFGVIGANQYELPTADAIGAIVYDGGPESMIEYDVIIQRHSGEAESVNKLHPAWHCSFLFSLFTVNKAII</sequence>
<evidence type="ECO:0000256" key="1">
    <source>
        <dbReference type="SAM" id="MobiDB-lite"/>
    </source>
</evidence>
<dbReference type="PANTHER" id="PTHR45786:SF74">
    <property type="entry name" value="ATP-DEPENDENT DNA HELICASE"/>
    <property type="match status" value="1"/>
</dbReference>